<dbReference type="NCBIfam" id="NF004863">
    <property type="entry name" value="PRK06223.1"/>
    <property type="match status" value="1"/>
</dbReference>
<evidence type="ECO:0000256" key="6">
    <source>
        <dbReference type="PIRSR" id="PIRSR000102-2"/>
    </source>
</evidence>
<dbReference type="FunFam" id="3.90.110.10:FF:000004">
    <property type="entry name" value="Malate dehydrogenase"/>
    <property type="match status" value="1"/>
</dbReference>
<accession>A0A150WQH8</accession>
<evidence type="ECO:0000256" key="3">
    <source>
        <dbReference type="ARBA" id="ARBA00023027"/>
    </source>
</evidence>
<keyword evidence="11" id="KW-1185">Reference proteome</keyword>
<dbReference type="HAMAP" id="MF_00487">
    <property type="entry name" value="Malate_dehydrog_3"/>
    <property type="match status" value="1"/>
</dbReference>
<sequence>MAFKRNKIAVIGAGFVGSTTAHWAAQKELGDVVVLDINEGAAIGKSLDLMQAAAVEQFDTNVKGTSNYADIADSDVVIITAGMPRKPGMSRDELVGVNAKIVKDVCDGIKKYAPNSYVIVVCNPMDVMAVYAKQLLGFPRERVLGMGGCLDSARFRANIAEALNVSVKDVTGIVIGNHGDAMMPLVRMASVSGVPLTDLLPADKIAAIVQRTKTGGAEIGGHLKTGSAYYAPSRGAVEMAEAILKDQKRVLPVAVELNGEFGVNDKLMVGVLARIGGKGMEGIIDLKMNADEKAEFDKSVEAVRVLVSALKNVN</sequence>
<dbReference type="SUPFAM" id="SSF51735">
    <property type="entry name" value="NAD(P)-binding Rossmann-fold domains"/>
    <property type="match status" value="1"/>
</dbReference>
<dbReference type="InterPro" id="IPR022383">
    <property type="entry name" value="Lactate/malate_DH_C"/>
</dbReference>
<dbReference type="Gene3D" id="3.40.50.720">
    <property type="entry name" value="NAD(P)-binding Rossmann-like Domain"/>
    <property type="match status" value="1"/>
</dbReference>
<reference evidence="10 11" key="1">
    <citation type="submission" date="2016-03" db="EMBL/GenBank/DDBJ databases">
        <authorList>
            <person name="Ploux O."/>
        </authorList>
    </citation>
    <scope>NUCLEOTIDE SEQUENCE [LARGE SCALE GENOMIC DNA]</scope>
    <source>
        <strain evidence="10 11">R0</strain>
    </source>
</reference>
<comment type="similarity">
    <text evidence="4">Belongs to the LDH/MDH superfamily. MDH type 3 family.</text>
</comment>
<feature type="binding site" evidence="4 7">
    <location>
        <position position="36"/>
    </location>
    <ligand>
        <name>NAD(+)</name>
        <dbReference type="ChEBI" id="CHEBI:57540"/>
    </ligand>
</feature>
<evidence type="ECO:0000313" key="10">
    <source>
        <dbReference type="EMBL" id="KYG66626.1"/>
    </source>
</evidence>
<feature type="binding site" evidence="4 7">
    <location>
        <position position="98"/>
    </location>
    <ligand>
        <name>NAD(+)</name>
        <dbReference type="ChEBI" id="CHEBI:57540"/>
    </ligand>
</feature>
<feature type="binding site" evidence="4 7">
    <location>
        <begin position="12"/>
        <end position="17"/>
    </location>
    <ligand>
        <name>NAD(+)</name>
        <dbReference type="ChEBI" id="CHEBI:57540"/>
    </ligand>
</feature>
<proteinExistence type="inferred from homology"/>
<dbReference type="GO" id="GO:0006099">
    <property type="term" value="P:tricarboxylic acid cycle"/>
    <property type="evidence" value="ECO:0007669"/>
    <property type="project" value="UniProtKB-UniRule"/>
</dbReference>
<feature type="domain" description="Lactate/malate dehydrogenase N-terminal" evidence="8">
    <location>
        <begin position="7"/>
        <end position="145"/>
    </location>
</feature>
<comment type="caution">
    <text evidence="4">Lacks conserved residue(s) required for the propagation of feature annotation.</text>
</comment>
<gene>
    <name evidence="4" type="primary">mdh</name>
    <name evidence="10" type="ORF">AZI86_06160</name>
</gene>
<dbReference type="GO" id="GO:0006089">
    <property type="term" value="P:lactate metabolic process"/>
    <property type="evidence" value="ECO:0007669"/>
    <property type="project" value="TreeGrafter"/>
</dbReference>
<dbReference type="FunFam" id="3.40.50.720:FF:000018">
    <property type="entry name" value="Malate dehydrogenase"/>
    <property type="match status" value="1"/>
</dbReference>
<feature type="domain" description="Lactate/malate dehydrogenase C-terminal" evidence="9">
    <location>
        <begin position="150"/>
        <end position="302"/>
    </location>
</feature>
<feature type="binding site" evidence="4 6">
    <location>
        <position position="85"/>
    </location>
    <ligand>
        <name>substrate</name>
    </ligand>
</feature>
<dbReference type="InterPro" id="IPR001236">
    <property type="entry name" value="Lactate/malate_DH_N"/>
</dbReference>
<dbReference type="GO" id="GO:0030060">
    <property type="term" value="F:L-malate dehydrogenase (NAD+) activity"/>
    <property type="evidence" value="ECO:0007669"/>
    <property type="project" value="UniProtKB-UniRule"/>
</dbReference>
<dbReference type="EMBL" id="LUKE01000001">
    <property type="protein sequence ID" value="KYG66626.1"/>
    <property type="molecule type" value="Genomic_DNA"/>
</dbReference>
<dbReference type="EC" id="1.1.1.37" evidence="4"/>
<protein>
    <recommendedName>
        <fullName evidence="4">Malate dehydrogenase</fullName>
        <ecNumber evidence="4">1.1.1.37</ecNumber>
    </recommendedName>
</protein>
<dbReference type="Pfam" id="PF02866">
    <property type="entry name" value="Ldh_1_C"/>
    <property type="match status" value="1"/>
</dbReference>
<evidence type="ECO:0000313" key="11">
    <source>
        <dbReference type="Proteomes" id="UP000075320"/>
    </source>
</evidence>
<feature type="binding site" evidence="4 6">
    <location>
        <position position="91"/>
    </location>
    <ligand>
        <name>substrate</name>
    </ligand>
</feature>
<evidence type="ECO:0000256" key="7">
    <source>
        <dbReference type="PIRSR" id="PIRSR000102-3"/>
    </source>
</evidence>
<dbReference type="InterPro" id="IPR015955">
    <property type="entry name" value="Lactate_DH/Glyco_Ohase_4_C"/>
</dbReference>
<dbReference type="NCBIfam" id="TIGR01763">
    <property type="entry name" value="MalateDH_bact"/>
    <property type="match status" value="1"/>
</dbReference>
<comment type="caution">
    <text evidence="10">The sequence shown here is derived from an EMBL/GenBank/DDBJ whole genome shotgun (WGS) entry which is preliminary data.</text>
</comment>
<dbReference type="Gene3D" id="3.90.110.10">
    <property type="entry name" value="Lactate dehydrogenase/glycoside hydrolase, family 4, C-terminal"/>
    <property type="match status" value="1"/>
</dbReference>
<feature type="binding site" evidence="4 6">
    <location>
        <position position="123"/>
    </location>
    <ligand>
        <name>substrate</name>
    </ligand>
</feature>
<feature type="binding site" evidence="7">
    <location>
        <begin position="121"/>
        <end position="123"/>
    </location>
    <ligand>
        <name>NAD(+)</name>
        <dbReference type="ChEBI" id="CHEBI:57540"/>
    </ligand>
</feature>
<comment type="catalytic activity">
    <reaction evidence="4">
        <text>(S)-malate + NAD(+) = oxaloacetate + NADH + H(+)</text>
        <dbReference type="Rhea" id="RHEA:21432"/>
        <dbReference type="ChEBI" id="CHEBI:15378"/>
        <dbReference type="ChEBI" id="CHEBI:15589"/>
        <dbReference type="ChEBI" id="CHEBI:16452"/>
        <dbReference type="ChEBI" id="CHEBI:57540"/>
        <dbReference type="ChEBI" id="CHEBI:57945"/>
        <dbReference type="EC" id="1.1.1.37"/>
    </reaction>
</comment>
<evidence type="ECO:0000256" key="2">
    <source>
        <dbReference type="ARBA" id="ARBA00023002"/>
    </source>
</evidence>
<dbReference type="PIRSF" id="PIRSF000102">
    <property type="entry name" value="Lac_mal_DH"/>
    <property type="match status" value="1"/>
</dbReference>
<dbReference type="SUPFAM" id="SSF56327">
    <property type="entry name" value="LDH C-terminal domain-like"/>
    <property type="match status" value="1"/>
</dbReference>
<evidence type="ECO:0000259" key="9">
    <source>
        <dbReference type="Pfam" id="PF02866"/>
    </source>
</evidence>
<keyword evidence="1 4" id="KW-0816">Tricarboxylic acid cycle</keyword>
<evidence type="ECO:0000259" key="8">
    <source>
        <dbReference type="Pfam" id="PF00056"/>
    </source>
</evidence>
<organism evidence="10 11">
    <name type="scientific">Bdellovibrio bacteriovorus</name>
    <dbReference type="NCBI Taxonomy" id="959"/>
    <lineage>
        <taxon>Bacteria</taxon>
        <taxon>Pseudomonadati</taxon>
        <taxon>Bdellovibrionota</taxon>
        <taxon>Bdellovibrionia</taxon>
        <taxon>Bdellovibrionales</taxon>
        <taxon>Pseudobdellovibrionaceae</taxon>
        <taxon>Bdellovibrio</taxon>
    </lineage>
</organism>
<comment type="function">
    <text evidence="4">Catalyzes the reversible oxidation of malate to oxaloacetate.</text>
</comment>
<evidence type="ECO:0000256" key="5">
    <source>
        <dbReference type="PIRSR" id="PIRSR000102-1"/>
    </source>
</evidence>
<dbReference type="OrthoDB" id="9802969at2"/>
<evidence type="ECO:0000256" key="1">
    <source>
        <dbReference type="ARBA" id="ARBA00022532"/>
    </source>
</evidence>
<name>A0A150WQH8_BDEBC</name>
<dbReference type="InterPro" id="IPR011275">
    <property type="entry name" value="Malate_DH_type3"/>
</dbReference>
<dbReference type="Proteomes" id="UP000075320">
    <property type="component" value="Unassembled WGS sequence"/>
</dbReference>
<dbReference type="GO" id="GO:0004459">
    <property type="term" value="F:L-lactate dehydrogenase (NAD+) activity"/>
    <property type="evidence" value="ECO:0007669"/>
    <property type="project" value="TreeGrafter"/>
</dbReference>
<feature type="binding site" evidence="4 6">
    <location>
        <position position="154"/>
    </location>
    <ligand>
        <name>substrate</name>
    </ligand>
</feature>
<dbReference type="AlphaFoldDB" id="A0A150WQH8"/>
<dbReference type="RefSeq" id="WP_061834192.1">
    <property type="nucleotide sequence ID" value="NZ_LUKE01000001.1"/>
</dbReference>
<dbReference type="InterPro" id="IPR001557">
    <property type="entry name" value="L-lactate/malate_DH"/>
</dbReference>
<keyword evidence="3 4" id="KW-0520">NAD</keyword>
<keyword evidence="2 4" id="KW-0560">Oxidoreductase</keyword>
<dbReference type="PANTHER" id="PTHR43128:SF16">
    <property type="entry name" value="L-LACTATE DEHYDROGENASE"/>
    <property type="match status" value="1"/>
</dbReference>
<dbReference type="CDD" id="cd01339">
    <property type="entry name" value="LDH-like_MDH"/>
    <property type="match status" value="1"/>
</dbReference>
<dbReference type="InterPro" id="IPR036291">
    <property type="entry name" value="NAD(P)-bd_dom_sf"/>
</dbReference>
<evidence type="ECO:0000256" key="4">
    <source>
        <dbReference type="HAMAP-Rule" id="MF_00487"/>
    </source>
</evidence>
<dbReference type="Pfam" id="PF00056">
    <property type="entry name" value="Ldh_1_N"/>
    <property type="match status" value="1"/>
</dbReference>
<dbReference type="PRINTS" id="PR00086">
    <property type="entry name" value="LLDHDRGNASE"/>
</dbReference>
<feature type="active site" description="Proton acceptor" evidence="4 5">
    <location>
        <position position="178"/>
    </location>
</feature>
<dbReference type="PANTHER" id="PTHR43128">
    <property type="entry name" value="L-2-HYDROXYCARBOXYLATE DEHYDROGENASE (NAD(P)(+))"/>
    <property type="match status" value="1"/>
</dbReference>